<organism evidence="2 3">
    <name type="scientific">Mycena albidolilacea</name>
    <dbReference type="NCBI Taxonomy" id="1033008"/>
    <lineage>
        <taxon>Eukaryota</taxon>
        <taxon>Fungi</taxon>
        <taxon>Dikarya</taxon>
        <taxon>Basidiomycota</taxon>
        <taxon>Agaricomycotina</taxon>
        <taxon>Agaricomycetes</taxon>
        <taxon>Agaricomycetidae</taxon>
        <taxon>Agaricales</taxon>
        <taxon>Marasmiineae</taxon>
        <taxon>Mycenaceae</taxon>
        <taxon>Mycena</taxon>
    </lineage>
</organism>
<protein>
    <submittedName>
        <fullName evidence="2">Uncharacterized protein</fullName>
    </submittedName>
</protein>
<name>A0AAD6ZW58_9AGAR</name>
<proteinExistence type="predicted"/>
<keyword evidence="3" id="KW-1185">Reference proteome</keyword>
<sequence>MPSYSSSVLSHDSSSPLGRPGRTSVMRLHFRLRLQRNACAMSRTGPAVVSARRCSESSLRVYDVDLSSDDARRDSEVRLSSSMALSIDASDVSLSSATARAPAYTAVPLVVSLLPFSRRIIIRVDTGASVHGTRDSADVFGDEPPQARHYIDPAVPRPCTAASSPLVHAMYSSSIARLFPRGADTCDVRAALFPIKLDLRSVMCLVYPEYRPDPASVPPRTSSYPDLRRFGLSPVRHTSRTGRAIGTPRGGGILYHPAGSAAWLKSRGTRTRLRAADKWALGGAGWGMRFPVSDAGATDSRGRLRPTCSYRYGHWPRAPAARSSAARTFFAQTIPPLALLSFRVDLLQVRLVSAGAHGAHPITTVAESRSRPSLHHRLVWSRRRSAYARDGDGCVHGAADLSPAAGGVAEGSEPPGRLLLADDGERLDAPIRHRAETQPWRTPKWSLRRVVFPRVLFLRSGRAARIPPLERRPAARRYLHELKPFPKTRAPSSEGGGSEVDVDVDASCARVCADEDEGAESEREVRWTVLLYSCAV</sequence>
<gene>
    <name evidence="2" type="ORF">DFH08DRAFT_1081854</name>
</gene>
<comment type="caution">
    <text evidence="2">The sequence shown here is derived from an EMBL/GenBank/DDBJ whole genome shotgun (WGS) entry which is preliminary data.</text>
</comment>
<accession>A0AAD6ZW58</accession>
<feature type="compositionally biased region" description="Low complexity" evidence="1">
    <location>
        <begin position="1"/>
        <end position="15"/>
    </location>
</feature>
<feature type="region of interest" description="Disordered" evidence="1">
    <location>
        <begin position="1"/>
        <end position="22"/>
    </location>
</feature>
<evidence type="ECO:0000256" key="1">
    <source>
        <dbReference type="SAM" id="MobiDB-lite"/>
    </source>
</evidence>
<reference evidence="2" key="1">
    <citation type="submission" date="2023-03" db="EMBL/GenBank/DDBJ databases">
        <title>Massive genome expansion in bonnet fungi (Mycena s.s.) driven by repeated elements and novel gene families across ecological guilds.</title>
        <authorList>
            <consortium name="Lawrence Berkeley National Laboratory"/>
            <person name="Harder C.B."/>
            <person name="Miyauchi S."/>
            <person name="Viragh M."/>
            <person name="Kuo A."/>
            <person name="Thoen E."/>
            <person name="Andreopoulos B."/>
            <person name="Lu D."/>
            <person name="Skrede I."/>
            <person name="Drula E."/>
            <person name="Henrissat B."/>
            <person name="Morin E."/>
            <person name="Kohler A."/>
            <person name="Barry K."/>
            <person name="LaButti K."/>
            <person name="Morin E."/>
            <person name="Salamov A."/>
            <person name="Lipzen A."/>
            <person name="Mereny Z."/>
            <person name="Hegedus B."/>
            <person name="Baldrian P."/>
            <person name="Stursova M."/>
            <person name="Weitz H."/>
            <person name="Taylor A."/>
            <person name="Grigoriev I.V."/>
            <person name="Nagy L.G."/>
            <person name="Martin F."/>
            <person name="Kauserud H."/>
        </authorList>
    </citation>
    <scope>NUCLEOTIDE SEQUENCE</scope>
    <source>
        <strain evidence="2">CBHHK002</strain>
    </source>
</reference>
<evidence type="ECO:0000313" key="2">
    <source>
        <dbReference type="EMBL" id="KAJ7342806.1"/>
    </source>
</evidence>
<dbReference type="EMBL" id="JARIHO010000024">
    <property type="protein sequence ID" value="KAJ7342806.1"/>
    <property type="molecule type" value="Genomic_DNA"/>
</dbReference>
<dbReference type="AlphaFoldDB" id="A0AAD6ZW58"/>
<dbReference type="Proteomes" id="UP001218218">
    <property type="component" value="Unassembled WGS sequence"/>
</dbReference>
<evidence type="ECO:0000313" key="3">
    <source>
        <dbReference type="Proteomes" id="UP001218218"/>
    </source>
</evidence>